<feature type="transmembrane region" description="Helical" evidence="8">
    <location>
        <begin position="350"/>
        <end position="371"/>
    </location>
</feature>
<dbReference type="PANTHER" id="PTHR43791">
    <property type="entry name" value="PERMEASE-RELATED"/>
    <property type="match status" value="1"/>
</dbReference>
<evidence type="ECO:0000256" key="3">
    <source>
        <dbReference type="ARBA" id="ARBA00022692"/>
    </source>
</evidence>
<dbReference type="InParanoid" id="W2RLS4"/>
<dbReference type="GO" id="GO:0016020">
    <property type="term" value="C:membrane"/>
    <property type="evidence" value="ECO:0007669"/>
    <property type="project" value="UniProtKB-SubCell"/>
</dbReference>
<dbReference type="PANTHER" id="PTHR43791:SF1">
    <property type="entry name" value="ALLANTOATE PERMEASE"/>
    <property type="match status" value="1"/>
</dbReference>
<name>W2RLS4_CYPE1</name>
<protein>
    <recommendedName>
        <fullName evidence="9">Major facilitator superfamily (MFS) profile domain-containing protein</fullName>
    </recommendedName>
</protein>
<evidence type="ECO:0000256" key="1">
    <source>
        <dbReference type="ARBA" id="ARBA00004141"/>
    </source>
</evidence>
<dbReference type="InterPro" id="IPR011701">
    <property type="entry name" value="MFS"/>
</dbReference>
<sequence length="515" mass="56997">MADIEPSTSPPSEKQAVSQTAHDRSASPVAIGRMSTESAAAAKKILEHSGDHDEAMKAFANGEVVEVDAATNKRLLRRIDKFMMPLMCVVYGLNYLDKTTLSYASIMGLREDINLVGDNYQWLGGMFYFGYLAWEWPTNLLLQRLPLAKYSALNVILWGSMLVLHAAVGNFAGAVAVRLLLGVFESAVTPGFALLTSQWWTRSEQGYRTCIWFSFNGWGQIFGGLIAYAIDVGARRHGSAIAPWKTVFMVNGLITVALGIAFYWIIPDNQLNARWLSDRDRVLAVARVRSNQQGIGNKHFKRYQFIEALKDPMTWAFVFYSLVADIPNGGMSNFFSQLIVSFGYTPSQSLLYGTPGGAVEVVALLVCGYLGDRYGQRILWSMAGLSVGILGFILIVALPLDIKTGRLIGFYLTLAVPCPFVALLSLISSNIAGYTKKTTVAALYLIAYCVGNIIGPQTFRPADAPHYRPAQITILACYGACMIDLVFIWWYYRRQNQRKTALRAAPGYTKVENQE</sequence>
<dbReference type="FunFam" id="1.20.1250.20:FF:000064">
    <property type="entry name" value="MFS allantoate transporter"/>
    <property type="match status" value="1"/>
</dbReference>
<feature type="transmembrane region" description="Helical" evidence="8">
    <location>
        <begin position="408"/>
        <end position="427"/>
    </location>
</feature>
<dbReference type="AlphaFoldDB" id="W2RLS4"/>
<evidence type="ECO:0000259" key="9">
    <source>
        <dbReference type="PROSITE" id="PS50850"/>
    </source>
</evidence>
<evidence type="ECO:0000256" key="6">
    <source>
        <dbReference type="ARBA" id="ARBA00037968"/>
    </source>
</evidence>
<feature type="domain" description="Major facilitator superfamily (MFS) profile" evidence="9">
    <location>
        <begin position="83"/>
        <end position="496"/>
    </location>
</feature>
<reference evidence="10 11" key="1">
    <citation type="submission" date="2013-03" db="EMBL/GenBank/DDBJ databases">
        <title>The Genome Sequence of Phialophora europaea CBS 101466.</title>
        <authorList>
            <consortium name="The Broad Institute Genomics Platform"/>
            <person name="Cuomo C."/>
            <person name="de Hoog S."/>
            <person name="Gorbushina A."/>
            <person name="Walker B."/>
            <person name="Young S.K."/>
            <person name="Zeng Q."/>
            <person name="Gargeya S."/>
            <person name="Fitzgerald M."/>
            <person name="Haas B."/>
            <person name="Abouelleil A."/>
            <person name="Allen A.W."/>
            <person name="Alvarado L."/>
            <person name="Arachchi H.M."/>
            <person name="Berlin A.M."/>
            <person name="Chapman S.B."/>
            <person name="Gainer-Dewar J."/>
            <person name="Goldberg J."/>
            <person name="Griggs A."/>
            <person name="Gujja S."/>
            <person name="Hansen M."/>
            <person name="Howarth C."/>
            <person name="Imamovic A."/>
            <person name="Ireland A."/>
            <person name="Larimer J."/>
            <person name="McCowan C."/>
            <person name="Murphy C."/>
            <person name="Pearson M."/>
            <person name="Poon T.W."/>
            <person name="Priest M."/>
            <person name="Roberts A."/>
            <person name="Saif S."/>
            <person name="Shea T."/>
            <person name="Sisk P."/>
            <person name="Sykes S."/>
            <person name="Wortman J."/>
            <person name="Nusbaum C."/>
            <person name="Birren B."/>
        </authorList>
    </citation>
    <scope>NUCLEOTIDE SEQUENCE [LARGE SCALE GENOMIC DNA]</scope>
    <source>
        <strain evidence="10 11">CBS 101466</strain>
    </source>
</reference>
<organism evidence="10 11">
    <name type="scientific">Cyphellophora europaea (strain CBS 101466)</name>
    <name type="common">Phialophora europaea</name>
    <dbReference type="NCBI Taxonomy" id="1220924"/>
    <lineage>
        <taxon>Eukaryota</taxon>
        <taxon>Fungi</taxon>
        <taxon>Dikarya</taxon>
        <taxon>Ascomycota</taxon>
        <taxon>Pezizomycotina</taxon>
        <taxon>Eurotiomycetes</taxon>
        <taxon>Chaetothyriomycetidae</taxon>
        <taxon>Chaetothyriales</taxon>
        <taxon>Cyphellophoraceae</taxon>
        <taxon>Cyphellophora</taxon>
    </lineage>
</organism>
<dbReference type="GeneID" id="19975742"/>
<feature type="region of interest" description="Disordered" evidence="7">
    <location>
        <begin position="1"/>
        <end position="30"/>
    </location>
</feature>
<evidence type="ECO:0000256" key="8">
    <source>
        <dbReference type="SAM" id="Phobius"/>
    </source>
</evidence>
<dbReference type="eggNOG" id="KOG2533">
    <property type="taxonomic scope" value="Eukaryota"/>
</dbReference>
<evidence type="ECO:0000256" key="7">
    <source>
        <dbReference type="SAM" id="MobiDB-lite"/>
    </source>
</evidence>
<evidence type="ECO:0000256" key="5">
    <source>
        <dbReference type="ARBA" id="ARBA00023136"/>
    </source>
</evidence>
<evidence type="ECO:0000313" key="10">
    <source>
        <dbReference type="EMBL" id="ETN37412.1"/>
    </source>
</evidence>
<feature type="compositionally biased region" description="Polar residues" evidence="7">
    <location>
        <begin position="1"/>
        <end position="20"/>
    </location>
</feature>
<dbReference type="Pfam" id="PF07690">
    <property type="entry name" value="MFS_1"/>
    <property type="match status" value="1"/>
</dbReference>
<dbReference type="InterPro" id="IPR020846">
    <property type="entry name" value="MFS_dom"/>
</dbReference>
<dbReference type="Gene3D" id="1.20.1250.20">
    <property type="entry name" value="MFS general substrate transporter like domains"/>
    <property type="match status" value="2"/>
</dbReference>
<dbReference type="FunCoup" id="W2RLS4">
    <property type="interactions" value="139"/>
</dbReference>
<feature type="transmembrane region" description="Helical" evidence="8">
    <location>
        <begin position="179"/>
        <end position="200"/>
    </location>
</feature>
<feature type="transmembrane region" description="Helical" evidence="8">
    <location>
        <begin position="471"/>
        <end position="492"/>
    </location>
</feature>
<comment type="subcellular location">
    <subcellularLocation>
        <location evidence="1">Membrane</location>
        <topology evidence="1">Multi-pass membrane protein</topology>
    </subcellularLocation>
</comment>
<dbReference type="OrthoDB" id="6730379at2759"/>
<evidence type="ECO:0000256" key="4">
    <source>
        <dbReference type="ARBA" id="ARBA00022989"/>
    </source>
</evidence>
<feature type="transmembrane region" description="Helical" evidence="8">
    <location>
        <begin position="212"/>
        <end position="234"/>
    </location>
</feature>
<keyword evidence="5 8" id="KW-0472">Membrane</keyword>
<dbReference type="SUPFAM" id="SSF103473">
    <property type="entry name" value="MFS general substrate transporter"/>
    <property type="match status" value="1"/>
</dbReference>
<dbReference type="Proteomes" id="UP000030752">
    <property type="component" value="Unassembled WGS sequence"/>
</dbReference>
<evidence type="ECO:0000256" key="2">
    <source>
        <dbReference type="ARBA" id="ARBA00022448"/>
    </source>
</evidence>
<feature type="transmembrane region" description="Helical" evidence="8">
    <location>
        <begin position="378"/>
        <end position="402"/>
    </location>
</feature>
<dbReference type="EMBL" id="KB822724">
    <property type="protein sequence ID" value="ETN37412.1"/>
    <property type="molecule type" value="Genomic_DNA"/>
</dbReference>
<dbReference type="CDD" id="cd17327">
    <property type="entry name" value="MFS_FEN2_like"/>
    <property type="match status" value="1"/>
</dbReference>
<keyword evidence="11" id="KW-1185">Reference proteome</keyword>
<dbReference type="RefSeq" id="XP_008720944.1">
    <property type="nucleotide sequence ID" value="XM_008722722.1"/>
</dbReference>
<keyword evidence="2" id="KW-0813">Transport</keyword>
<feature type="transmembrane region" description="Helical" evidence="8">
    <location>
        <begin position="246"/>
        <end position="266"/>
    </location>
</feature>
<dbReference type="HOGENOM" id="CLU_001265_0_5_1"/>
<dbReference type="InterPro" id="IPR036259">
    <property type="entry name" value="MFS_trans_sf"/>
</dbReference>
<feature type="transmembrane region" description="Helical" evidence="8">
    <location>
        <begin position="439"/>
        <end position="459"/>
    </location>
</feature>
<feature type="transmembrane region" description="Helical" evidence="8">
    <location>
        <begin position="150"/>
        <end position="172"/>
    </location>
</feature>
<keyword evidence="4 8" id="KW-1133">Transmembrane helix</keyword>
<keyword evidence="3 8" id="KW-0812">Transmembrane</keyword>
<comment type="similarity">
    <text evidence="6">Belongs to the major facilitator superfamily. Allantoate permease family.</text>
</comment>
<accession>W2RLS4</accession>
<gene>
    <name evidence="10" type="ORF">HMPREF1541_08403</name>
</gene>
<evidence type="ECO:0000313" key="11">
    <source>
        <dbReference type="Proteomes" id="UP000030752"/>
    </source>
</evidence>
<dbReference type="GO" id="GO:0022857">
    <property type="term" value="F:transmembrane transporter activity"/>
    <property type="evidence" value="ECO:0007669"/>
    <property type="project" value="InterPro"/>
</dbReference>
<proteinExistence type="inferred from homology"/>
<dbReference type="PROSITE" id="PS50850">
    <property type="entry name" value="MFS"/>
    <property type="match status" value="1"/>
</dbReference>
<dbReference type="VEuPathDB" id="FungiDB:HMPREF1541_08403"/>